<protein>
    <recommendedName>
        <fullName evidence="2">CS domain-containing protein</fullName>
    </recommendedName>
</protein>
<dbReference type="Proteomes" id="UP000002316">
    <property type="component" value="Chromosome 11"/>
</dbReference>
<feature type="coiled-coil region" evidence="1">
    <location>
        <begin position="238"/>
        <end position="272"/>
    </location>
</feature>
<reference evidence="4" key="1">
    <citation type="journal article" date="2010" name="PLoS Negl. Trop. Dis.">
        <title>The genome sequence of Trypanosoma brucei gambiense, causative agent of chronic human african trypanosomiasis.</title>
        <authorList>
            <person name="Jackson A.P."/>
            <person name="Sanders M."/>
            <person name="Berry A."/>
            <person name="McQuillan J."/>
            <person name="Aslett M.A."/>
            <person name="Quail M.A."/>
            <person name="Chukualim B."/>
            <person name="Capewell P."/>
            <person name="MacLeod A."/>
            <person name="Melville S.E."/>
            <person name="Gibson W."/>
            <person name="Barry J.D."/>
            <person name="Berriman M."/>
            <person name="Hertz-Fowler C."/>
        </authorList>
    </citation>
    <scope>NUCLEOTIDE SEQUENCE [LARGE SCALE GENOMIC DNA]</scope>
    <source>
        <strain evidence="4">MHOM/CI/86/DAL972</strain>
    </source>
</reference>
<sequence length="681" mass="75737">MDMEWVYFPPLVEAELRLFYPSTILCFHLLYAAVCIGSYYASFPPFLTTSQEKTTHTDMSSDATAAAVNWSQGDEGDTALEICVPIVLPQSGRAKELTVEVKDLAVLRVSHRDTIILQWRLYEPVAEEVEWRVENEGSLLIMDMVKRSCAVWPCLLDLPMRADDKLLRSTAELDNLFREHHPPLPPDPSLERKGAGAAAVDKVDGNGGEAGTAAVGGEDDLERLLEEAAEEVVGEGAATEENNDREFINAELENCRTEIEEIQKKLDEVMKTLEDGADGEAKQQALKQKTILEEMLRLHFEICEKRRLPSSLSGFIEITQLDIRKSRVNVGELSEEEREEYASDEERAMTAHELMTRGLQHFEQQEIQPALHFLRLAALHHNHDQSTIILHSIYSQLNSPRGAFILLRRALQDDNISSTANLKVAEQFDVGARHFLPMFPAALYFYQRAAKAGCVSAMLAIAQLYLRGCTSSTMLSAKQIERLRNTDMYQEWLQRAIDRGCGSANFVKGCAHLKGEHGCVKSYKLAKEYLDRATAAQPKIAQRAPQVYVMLEKLRQEEEGVASLSASTSLSLSKGNYANGRAGTNGDGDAVCVTSSVERLNNMTSKPYASASAGPGRLKKGNQRSGAKAFWEGAVTTGLTLYSLYTLAFPVRLLILPHIYTLLSHVVDRVPWLAASQPLQF</sequence>
<dbReference type="EMBL" id="FN554974">
    <property type="protein sequence ID" value="CBH18166.1"/>
    <property type="molecule type" value="Genomic_DNA"/>
</dbReference>
<organism evidence="3 4">
    <name type="scientific">Trypanosoma brucei gambiense (strain MHOM/CI/86/DAL972)</name>
    <dbReference type="NCBI Taxonomy" id="679716"/>
    <lineage>
        <taxon>Eukaryota</taxon>
        <taxon>Discoba</taxon>
        <taxon>Euglenozoa</taxon>
        <taxon>Kinetoplastea</taxon>
        <taxon>Metakinetoplastina</taxon>
        <taxon>Trypanosomatida</taxon>
        <taxon>Trypanosomatidae</taxon>
        <taxon>Trypanosoma</taxon>
    </lineage>
</organism>
<dbReference type="InterPro" id="IPR008978">
    <property type="entry name" value="HSP20-like_chaperone"/>
</dbReference>
<dbReference type="GeneID" id="23866448"/>
<evidence type="ECO:0000256" key="1">
    <source>
        <dbReference type="SAM" id="Coils"/>
    </source>
</evidence>
<dbReference type="SUPFAM" id="SSF49764">
    <property type="entry name" value="HSP20-like chaperones"/>
    <property type="match status" value="1"/>
</dbReference>
<dbReference type="KEGG" id="tbg:TbgDal_XI12850"/>
<name>D0A915_TRYB9</name>
<dbReference type="VEuPathDB" id="TriTrypDB:Tbg972.11.12850"/>
<dbReference type="SUPFAM" id="SSF81901">
    <property type="entry name" value="HCP-like"/>
    <property type="match status" value="1"/>
</dbReference>
<dbReference type="OrthoDB" id="272077at2759"/>
<gene>
    <name evidence="3" type="ORF">TbgDal_XI12850</name>
</gene>
<evidence type="ECO:0000313" key="4">
    <source>
        <dbReference type="Proteomes" id="UP000002316"/>
    </source>
</evidence>
<dbReference type="InterPro" id="IPR011990">
    <property type="entry name" value="TPR-like_helical_dom_sf"/>
</dbReference>
<keyword evidence="1" id="KW-0175">Coiled coil</keyword>
<evidence type="ECO:0000313" key="3">
    <source>
        <dbReference type="EMBL" id="CBH18166.1"/>
    </source>
</evidence>
<dbReference type="InterPro" id="IPR007052">
    <property type="entry name" value="CS_dom"/>
</dbReference>
<feature type="domain" description="CS" evidence="2">
    <location>
        <begin position="63"/>
        <end position="156"/>
    </location>
</feature>
<dbReference type="FunFam" id="1.25.40.10:FF:001400">
    <property type="entry name" value="Mitochondrial import receptor subunit ATOM69"/>
    <property type="match status" value="1"/>
</dbReference>
<proteinExistence type="predicted"/>
<dbReference type="RefSeq" id="XP_011780430.1">
    <property type="nucleotide sequence ID" value="XM_011782128.1"/>
</dbReference>
<accession>D0A915</accession>
<dbReference type="Gene3D" id="1.25.40.10">
    <property type="entry name" value="Tetratricopeptide repeat domain"/>
    <property type="match status" value="1"/>
</dbReference>
<dbReference type="PROSITE" id="PS51203">
    <property type="entry name" value="CS"/>
    <property type="match status" value="1"/>
</dbReference>
<dbReference type="AlphaFoldDB" id="D0A915"/>
<evidence type="ECO:0000259" key="2">
    <source>
        <dbReference type="PROSITE" id="PS51203"/>
    </source>
</evidence>